<dbReference type="SUPFAM" id="SSF56925">
    <property type="entry name" value="OMPA-like"/>
    <property type="match status" value="1"/>
</dbReference>
<dbReference type="EMBL" id="JAUSWL010000003">
    <property type="protein sequence ID" value="MDQ0543480.1"/>
    <property type="molecule type" value="Genomic_DNA"/>
</dbReference>
<keyword evidence="2" id="KW-0732">Signal</keyword>
<dbReference type="PANTHER" id="PTHR34001:SF3">
    <property type="entry name" value="BLL7405 PROTEIN"/>
    <property type="match status" value="1"/>
</dbReference>
<sequence length="267" mass="27998">MRKTIASLAAFTALTAAASAADLPRRAYTPPPPPVPVFSWAGAYFGINAGYITTTKDSVTTAGVFPGNDGVQVGNRPAALGLPRDGFTGGGQLGYNYQFTPGSGFVVGAEADLAYTDLNRTRSTTGRLGGISTFRQMGDFLGTVRGRVGYAFDRTLVYATGGFAYGSETYRGVFQTAAGQPNFYGSSSRVETGYVAGGGIEFALPTDSVFNIFHSNAVTLKGEALYYDLGRRTVPLVAVGPGVGAYAARFRNEGVLGRFGLNYKFGS</sequence>
<comment type="similarity">
    <text evidence="1">Belongs to the Omp25/RopB family.</text>
</comment>
<dbReference type="AlphaFoldDB" id="A0AAJ1WWR9"/>
<reference evidence="3" key="1">
    <citation type="submission" date="2023-07" db="EMBL/GenBank/DDBJ databases">
        <title>Genomic Encyclopedia of Type Strains, Phase IV (KMG-IV): sequencing the most valuable type-strain genomes for metagenomic binning, comparative biology and taxonomic classification.</title>
        <authorList>
            <person name="Goeker M."/>
        </authorList>
    </citation>
    <scope>NUCLEOTIDE SEQUENCE</scope>
    <source>
        <strain evidence="3">DSM 19569</strain>
    </source>
</reference>
<proteinExistence type="inferred from homology"/>
<feature type="signal peptide" evidence="2">
    <location>
        <begin position="1"/>
        <end position="20"/>
    </location>
</feature>
<dbReference type="RefSeq" id="WP_230366184.1">
    <property type="nucleotide sequence ID" value="NZ_JAJALK010000004.1"/>
</dbReference>
<protein>
    <submittedName>
        <fullName evidence="3">Outer membrane immunogenic protein</fullName>
    </submittedName>
</protein>
<comment type="caution">
    <text evidence="3">The sequence shown here is derived from an EMBL/GenBank/DDBJ whole genome shotgun (WGS) entry which is preliminary data.</text>
</comment>
<gene>
    <name evidence="3" type="ORF">QO001_002406</name>
</gene>
<dbReference type="InterPro" id="IPR051692">
    <property type="entry name" value="OMP-like"/>
</dbReference>
<dbReference type="InterPro" id="IPR011250">
    <property type="entry name" value="OMP/PagP_B-barrel"/>
</dbReference>
<name>A0AAJ1WWR9_9HYPH</name>
<evidence type="ECO:0000313" key="4">
    <source>
        <dbReference type="Proteomes" id="UP001223420"/>
    </source>
</evidence>
<accession>A0AAJ1WWR9</accession>
<organism evidence="3 4">
    <name type="scientific">Methylobacterium brachiatum</name>
    <dbReference type="NCBI Taxonomy" id="269660"/>
    <lineage>
        <taxon>Bacteria</taxon>
        <taxon>Pseudomonadati</taxon>
        <taxon>Pseudomonadota</taxon>
        <taxon>Alphaproteobacteria</taxon>
        <taxon>Hyphomicrobiales</taxon>
        <taxon>Methylobacteriaceae</taxon>
        <taxon>Methylobacterium</taxon>
    </lineage>
</organism>
<evidence type="ECO:0000256" key="1">
    <source>
        <dbReference type="ARBA" id="ARBA00038306"/>
    </source>
</evidence>
<evidence type="ECO:0000256" key="2">
    <source>
        <dbReference type="SAM" id="SignalP"/>
    </source>
</evidence>
<feature type="chain" id="PRO_5042547522" evidence="2">
    <location>
        <begin position="21"/>
        <end position="267"/>
    </location>
</feature>
<evidence type="ECO:0000313" key="3">
    <source>
        <dbReference type="EMBL" id="MDQ0543480.1"/>
    </source>
</evidence>
<dbReference type="Proteomes" id="UP001223420">
    <property type="component" value="Unassembled WGS sequence"/>
</dbReference>
<dbReference type="PANTHER" id="PTHR34001">
    <property type="entry name" value="BLL7405 PROTEIN"/>
    <property type="match status" value="1"/>
</dbReference>